<accession>A0A1M2VRF5</accession>
<organism evidence="1 2">
    <name type="scientific">Trametes pubescens</name>
    <name type="common">White-rot fungus</name>
    <dbReference type="NCBI Taxonomy" id="154538"/>
    <lineage>
        <taxon>Eukaryota</taxon>
        <taxon>Fungi</taxon>
        <taxon>Dikarya</taxon>
        <taxon>Basidiomycota</taxon>
        <taxon>Agaricomycotina</taxon>
        <taxon>Agaricomycetes</taxon>
        <taxon>Polyporales</taxon>
        <taxon>Polyporaceae</taxon>
        <taxon>Trametes</taxon>
    </lineage>
</organism>
<name>A0A1M2VRF5_TRAPU</name>
<dbReference type="EMBL" id="MNAD01000806">
    <property type="protein sequence ID" value="OJT10148.1"/>
    <property type="molecule type" value="Genomic_DNA"/>
</dbReference>
<protein>
    <submittedName>
        <fullName evidence="1">Uncharacterized protein</fullName>
    </submittedName>
</protein>
<comment type="caution">
    <text evidence="1">The sequence shown here is derived from an EMBL/GenBank/DDBJ whole genome shotgun (WGS) entry which is preliminary data.</text>
</comment>
<sequence length="75" mass="8421">MWERLAAISGKRAGWQQEMGRLARCEGRGRVSTGLLTKDAWECTRWWRAPRADGRCEGRPFNAAAGAGRDDREGD</sequence>
<dbReference type="AlphaFoldDB" id="A0A1M2VRF5"/>
<proteinExistence type="predicted"/>
<keyword evidence="2" id="KW-1185">Reference proteome</keyword>
<dbReference type="Proteomes" id="UP000184267">
    <property type="component" value="Unassembled WGS sequence"/>
</dbReference>
<evidence type="ECO:0000313" key="2">
    <source>
        <dbReference type="Proteomes" id="UP000184267"/>
    </source>
</evidence>
<gene>
    <name evidence="1" type="ORF">TRAPUB_13336</name>
</gene>
<reference evidence="1 2" key="1">
    <citation type="submission" date="2016-10" db="EMBL/GenBank/DDBJ databases">
        <title>Genome sequence of the basidiomycete white-rot fungus Trametes pubescens.</title>
        <authorList>
            <person name="Makela M.R."/>
            <person name="Granchi Z."/>
            <person name="Peng M."/>
            <person name="De Vries R.P."/>
            <person name="Grigoriev I."/>
            <person name="Riley R."/>
            <person name="Hilden K."/>
        </authorList>
    </citation>
    <scope>NUCLEOTIDE SEQUENCE [LARGE SCALE GENOMIC DNA]</scope>
    <source>
        <strain evidence="1 2">FBCC735</strain>
    </source>
</reference>
<evidence type="ECO:0000313" key="1">
    <source>
        <dbReference type="EMBL" id="OJT10148.1"/>
    </source>
</evidence>